<comment type="caution">
    <text evidence="6">The sequence shown here is derived from an EMBL/GenBank/DDBJ whole genome shotgun (WGS) entry which is preliminary data.</text>
</comment>
<dbReference type="Gene3D" id="2.130.10.10">
    <property type="entry name" value="YVTN repeat-like/Quinoprotein amine dehydrogenase"/>
    <property type="match status" value="1"/>
</dbReference>
<name>A0AAW1XIB0_RUBAR</name>
<dbReference type="GO" id="GO:0070979">
    <property type="term" value="P:protein K11-linked ubiquitination"/>
    <property type="evidence" value="ECO:0007669"/>
    <property type="project" value="TreeGrafter"/>
</dbReference>
<evidence type="ECO:0000256" key="2">
    <source>
        <dbReference type="ARBA" id="ARBA00022776"/>
    </source>
</evidence>
<dbReference type="PANTHER" id="PTHR13260">
    <property type="entry name" value="ANAPHASE PROMOTING COMPLEX SUBUNIT 4 APC4"/>
    <property type="match status" value="1"/>
</dbReference>
<evidence type="ECO:0000313" key="7">
    <source>
        <dbReference type="Proteomes" id="UP001457282"/>
    </source>
</evidence>
<dbReference type="InterPro" id="IPR024789">
    <property type="entry name" value="APC4"/>
</dbReference>
<dbReference type="SUPFAM" id="SSF50978">
    <property type="entry name" value="WD40 repeat-like"/>
    <property type="match status" value="1"/>
</dbReference>
<keyword evidence="3" id="KW-0833">Ubl conjugation pathway</keyword>
<dbReference type="Proteomes" id="UP001457282">
    <property type="component" value="Unassembled WGS sequence"/>
</dbReference>
<evidence type="ECO:0000256" key="1">
    <source>
        <dbReference type="ARBA" id="ARBA00022618"/>
    </source>
</evidence>
<proteinExistence type="predicted"/>
<keyword evidence="1" id="KW-0132">Cell division</keyword>
<evidence type="ECO:0000256" key="3">
    <source>
        <dbReference type="ARBA" id="ARBA00022786"/>
    </source>
</evidence>
<evidence type="ECO:0000313" key="6">
    <source>
        <dbReference type="EMBL" id="KAK9936262.1"/>
    </source>
</evidence>
<dbReference type="PANTHER" id="PTHR13260:SF0">
    <property type="entry name" value="ANAPHASE-PROMOTING COMPLEX SUBUNIT 4"/>
    <property type="match status" value="1"/>
</dbReference>
<dbReference type="InterPro" id="IPR001680">
    <property type="entry name" value="WD40_rpt"/>
</dbReference>
<dbReference type="AlphaFoldDB" id="A0AAW1XIB0"/>
<dbReference type="InterPro" id="IPR024977">
    <property type="entry name" value="Apc4-like_WD40_dom"/>
</dbReference>
<gene>
    <name evidence="6" type="ORF">M0R45_013111</name>
</gene>
<dbReference type="EMBL" id="JBEDUW010000003">
    <property type="protein sequence ID" value="KAK9936262.1"/>
    <property type="molecule type" value="Genomic_DNA"/>
</dbReference>
<keyword evidence="2" id="KW-0498">Mitosis</keyword>
<organism evidence="6 7">
    <name type="scientific">Rubus argutus</name>
    <name type="common">Southern blackberry</name>
    <dbReference type="NCBI Taxonomy" id="59490"/>
    <lineage>
        <taxon>Eukaryota</taxon>
        <taxon>Viridiplantae</taxon>
        <taxon>Streptophyta</taxon>
        <taxon>Embryophyta</taxon>
        <taxon>Tracheophyta</taxon>
        <taxon>Spermatophyta</taxon>
        <taxon>Magnoliopsida</taxon>
        <taxon>eudicotyledons</taxon>
        <taxon>Gunneridae</taxon>
        <taxon>Pentapetalae</taxon>
        <taxon>rosids</taxon>
        <taxon>fabids</taxon>
        <taxon>Rosales</taxon>
        <taxon>Rosaceae</taxon>
        <taxon>Rosoideae</taxon>
        <taxon>Rosoideae incertae sedis</taxon>
        <taxon>Rubus</taxon>
    </lineage>
</organism>
<accession>A0AAW1XIB0</accession>
<dbReference type="InterPro" id="IPR015943">
    <property type="entry name" value="WD40/YVTN_repeat-like_dom_sf"/>
</dbReference>
<evidence type="ECO:0000259" key="5">
    <source>
        <dbReference type="Pfam" id="PF12894"/>
    </source>
</evidence>
<keyword evidence="7" id="KW-1185">Reference proteome</keyword>
<dbReference type="InterPro" id="IPR036322">
    <property type="entry name" value="WD40_repeat_dom_sf"/>
</dbReference>
<evidence type="ECO:0000256" key="4">
    <source>
        <dbReference type="ARBA" id="ARBA00023306"/>
    </source>
</evidence>
<keyword evidence="4" id="KW-0131">Cell cycle</keyword>
<dbReference type="GO" id="GO:0031145">
    <property type="term" value="P:anaphase-promoting complex-dependent catabolic process"/>
    <property type="evidence" value="ECO:0007669"/>
    <property type="project" value="InterPro"/>
</dbReference>
<sequence>MRRRRVSSSASRKFRAESCCCRRSKVLDLEEEEEEEEGVENEVVVMVKWGLDLYGQVKLAQDAGLQDPYSWQNWLKEPVQFKARFSNGNRRRTTGPFQLQFDKPVASQIKIAEWNPEKDLLAMVTEDSKILLHRFNWQRLWTISPGRSITSLCWRPDGKAIAVGLEDGTVSLHDVENGKLLRSLKSHTVAVVSLNWEEDGQMTRGCCHLSNCRPYINLIMMDEIMNSL</sequence>
<protein>
    <recommendedName>
        <fullName evidence="5">Anaphase-promoting complex subunit 4-like WD40 domain-containing protein</fullName>
    </recommendedName>
</protein>
<feature type="domain" description="Anaphase-promoting complex subunit 4-like WD40" evidence="5">
    <location>
        <begin position="113"/>
        <end position="198"/>
    </location>
</feature>
<dbReference type="GO" id="GO:0005680">
    <property type="term" value="C:anaphase-promoting complex"/>
    <property type="evidence" value="ECO:0007669"/>
    <property type="project" value="InterPro"/>
</dbReference>
<dbReference type="GO" id="GO:0034399">
    <property type="term" value="C:nuclear periphery"/>
    <property type="evidence" value="ECO:0007669"/>
    <property type="project" value="TreeGrafter"/>
</dbReference>
<dbReference type="SMART" id="SM00320">
    <property type="entry name" value="WD40"/>
    <property type="match status" value="1"/>
</dbReference>
<dbReference type="GO" id="GO:0051301">
    <property type="term" value="P:cell division"/>
    <property type="evidence" value="ECO:0007669"/>
    <property type="project" value="UniProtKB-KW"/>
</dbReference>
<reference evidence="6 7" key="1">
    <citation type="journal article" date="2023" name="G3 (Bethesda)">
        <title>A chromosome-length genome assembly and annotation of blackberry (Rubus argutus, cv. 'Hillquist').</title>
        <authorList>
            <person name="Bruna T."/>
            <person name="Aryal R."/>
            <person name="Dudchenko O."/>
            <person name="Sargent D.J."/>
            <person name="Mead D."/>
            <person name="Buti M."/>
            <person name="Cavallini A."/>
            <person name="Hytonen T."/>
            <person name="Andres J."/>
            <person name="Pham M."/>
            <person name="Weisz D."/>
            <person name="Mascagni F."/>
            <person name="Usai G."/>
            <person name="Natali L."/>
            <person name="Bassil N."/>
            <person name="Fernandez G.E."/>
            <person name="Lomsadze A."/>
            <person name="Armour M."/>
            <person name="Olukolu B."/>
            <person name="Poorten T."/>
            <person name="Britton C."/>
            <person name="Davik J."/>
            <person name="Ashrafi H."/>
            <person name="Aiden E.L."/>
            <person name="Borodovsky M."/>
            <person name="Worthington M."/>
        </authorList>
    </citation>
    <scope>NUCLEOTIDE SEQUENCE [LARGE SCALE GENOMIC DNA]</scope>
    <source>
        <strain evidence="6">PI 553951</strain>
    </source>
</reference>
<dbReference type="Pfam" id="PF12894">
    <property type="entry name" value="ANAPC4_WD40"/>
    <property type="match status" value="1"/>
</dbReference>